<dbReference type="AlphaFoldDB" id="A0AAV5TM32"/>
<evidence type="ECO:0000313" key="10">
    <source>
        <dbReference type="Proteomes" id="UP001432027"/>
    </source>
</evidence>
<protein>
    <recommendedName>
        <fullName evidence="3">Transcription initiation factor TFIID subunit 8</fullName>
    </recommendedName>
</protein>
<dbReference type="GO" id="GO:0005669">
    <property type="term" value="C:transcription factor TFIID complex"/>
    <property type="evidence" value="ECO:0007669"/>
    <property type="project" value="InterPro"/>
</dbReference>
<evidence type="ECO:0000256" key="2">
    <source>
        <dbReference type="ARBA" id="ARBA00008767"/>
    </source>
</evidence>
<feature type="compositionally biased region" description="Basic and acidic residues" evidence="7">
    <location>
        <begin position="370"/>
        <end position="384"/>
    </location>
</feature>
<evidence type="ECO:0000256" key="4">
    <source>
        <dbReference type="ARBA" id="ARBA00023015"/>
    </source>
</evidence>
<gene>
    <name evidence="9" type="ORF">PENTCL1PPCAC_17670</name>
</gene>
<evidence type="ECO:0000256" key="7">
    <source>
        <dbReference type="SAM" id="MobiDB-lite"/>
    </source>
</evidence>
<dbReference type="InterPro" id="IPR009072">
    <property type="entry name" value="Histone-fold"/>
</dbReference>
<dbReference type="EMBL" id="BTSX01000004">
    <property type="protein sequence ID" value="GMS95495.1"/>
    <property type="molecule type" value="Genomic_DNA"/>
</dbReference>
<feature type="domain" description="Bromodomain associated" evidence="8">
    <location>
        <begin position="37"/>
        <end position="113"/>
    </location>
</feature>
<dbReference type="Pfam" id="PF07524">
    <property type="entry name" value="Bromo_TP"/>
    <property type="match status" value="1"/>
</dbReference>
<keyword evidence="4" id="KW-0805">Transcription regulation</keyword>
<name>A0AAV5TM32_9BILA</name>
<dbReference type="CDD" id="cd22918">
    <property type="entry name" value="HFD_TAF8"/>
    <property type="match status" value="1"/>
</dbReference>
<feature type="region of interest" description="Disordered" evidence="7">
    <location>
        <begin position="354"/>
        <end position="397"/>
    </location>
</feature>
<comment type="caution">
    <text evidence="9">The sequence shown here is derived from an EMBL/GenBank/DDBJ whole genome shotgun (WGS) entry which is preliminary data.</text>
</comment>
<dbReference type="InterPro" id="IPR006565">
    <property type="entry name" value="BTP"/>
</dbReference>
<reference evidence="9" key="1">
    <citation type="submission" date="2023-10" db="EMBL/GenBank/DDBJ databases">
        <title>Genome assembly of Pristionchus species.</title>
        <authorList>
            <person name="Yoshida K."/>
            <person name="Sommer R.J."/>
        </authorList>
    </citation>
    <scope>NUCLEOTIDE SEQUENCE</scope>
    <source>
        <strain evidence="9">RS0144</strain>
    </source>
</reference>
<keyword evidence="6" id="KW-0539">Nucleus</keyword>
<comment type="subcellular location">
    <subcellularLocation>
        <location evidence="1">Nucleus</location>
    </subcellularLocation>
</comment>
<evidence type="ECO:0000256" key="3">
    <source>
        <dbReference type="ARBA" id="ARBA00017307"/>
    </source>
</evidence>
<dbReference type="InterPro" id="IPR019473">
    <property type="entry name" value="TFIID_su8_C"/>
</dbReference>
<comment type="similarity">
    <text evidence="2">Belongs to the TAF8 family.</text>
</comment>
<dbReference type="CDD" id="cd08049">
    <property type="entry name" value="TAF8"/>
    <property type="match status" value="1"/>
</dbReference>
<evidence type="ECO:0000256" key="6">
    <source>
        <dbReference type="ARBA" id="ARBA00023242"/>
    </source>
</evidence>
<sequence length="397" mass="44507">IRTMASRPGPPHAPPITPTNTVTGQIGNSKYAPLAASVAFGKVLRQAVAAICVGNGFDAADPDVLEMLTHIASAYIKEISEGGRIITENAGRTKMIPADIWLSLVNMGHNVSQLPDYLNEQQGGRSIEIAPPKIGNPPSIPNPLRVGSSRTHHPHIHEYFPPFPDPHTYVRSEISLEPDQSYERARELLASKKREAETSLSDFFLRTHQSTCVFQKAEERIRADARTMVNARLEREMARKTQRRAMKRKRGGEAIEGQLMDDLPESLLEEDDGRIGTPISHFHREDESVMGEEDDDELSLEILDTESSIVRRKIPAHCFVLDPTHEHRPYLSALMGDMQDEEMEMVEARLKTAPQIPPTGRHNEVMNGRIEMDGRERNGEDRATDNPYLRPPRISNN</sequence>
<accession>A0AAV5TM32</accession>
<organism evidence="9 10">
    <name type="scientific">Pristionchus entomophagus</name>
    <dbReference type="NCBI Taxonomy" id="358040"/>
    <lineage>
        <taxon>Eukaryota</taxon>
        <taxon>Metazoa</taxon>
        <taxon>Ecdysozoa</taxon>
        <taxon>Nematoda</taxon>
        <taxon>Chromadorea</taxon>
        <taxon>Rhabditida</taxon>
        <taxon>Rhabditina</taxon>
        <taxon>Diplogasteromorpha</taxon>
        <taxon>Diplogasteroidea</taxon>
        <taxon>Neodiplogasteridae</taxon>
        <taxon>Pristionchus</taxon>
    </lineage>
</organism>
<evidence type="ECO:0000256" key="1">
    <source>
        <dbReference type="ARBA" id="ARBA00004123"/>
    </source>
</evidence>
<dbReference type="Gene3D" id="1.10.20.10">
    <property type="entry name" value="Histone, subunit A"/>
    <property type="match status" value="1"/>
</dbReference>
<dbReference type="InterPro" id="IPR037818">
    <property type="entry name" value="TAF8"/>
</dbReference>
<evidence type="ECO:0000259" key="8">
    <source>
        <dbReference type="SMART" id="SM00576"/>
    </source>
</evidence>
<dbReference type="Proteomes" id="UP001432027">
    <property type="component" value="Unassembled WGS sequence"/>
</dbReference>
<dbReference type="PANTHER" id="PTHR46469">
    <property type="entry name" value="TRANSCRIPTION INITIATION FACTOR TFIID SUBUNIT 8"/>
    <property type="match status" value="1"/>
</dbReference>
<dbReference type="SUPFAM" id="SSF47113">
    <property type="entry name" value="Histone-fold"/>
    <property type="match status" value="1"/>
</dbReference>
<proteinExistence type="inferred from homology"/>
<dbReference type="PANTHER" id="PTHR46469:SF1">
    <property type="entry name" value="TRANSCRIPTION INITIATION FACTOR TFIID SUBUNIT 8"/>
    <property type="match status" value="1"/>
</dbReference>
<dbReference type="GO" id="GO:0006367">
    <property type="term" value="P:transcription initiation at RNA polymerase II promoter"/>
    <property type="evidence" value="ECO:0007669"/>
    <property type="project" value="TreeGrafter"/>
</dbReference>
<evidence type="ECO:0000256" key="5">
    <source>
        <dbReference type="ARBA" id="ARBA00023163"/>
    </source>
</evidence>
<dbReference type="SMART" id="SM00576">
    <property type="entry name" value="BTP"/>
    <property type="match status" value="1"/>
</dbReference>
<evidence type="ECO:0000313" key="9">
    <source>
        <dbReference type="EMBL" id="GMS95495.1"/>
    </source>
</evidence>
<dbReference type="GO" id="GO:0046982">
    <property type="term" value="F:protein heterodimerization activity"/>
    <property type="evidence" value="ECO:0007669"/>
    <property type="project" value="InterPro"/>
</dbReference>
<keyword evidence="10" id="KW-1185">Reference proteome</keyword>
<dbReference type="Pfam" id="PF10406">
    <property type="entry name" value="TAF8_C"/>
    <property type="match status" value="1"/>
</dbReference>
<feature type="non-terminal residue" evidence="9">
    <location>
        <position position="1"/>
    </location>
</feature>
<keyword evidence="5" id="KW-0804">Transcription</keyword>